<comment type="subcellular location">
    <subcellularLocation>
        <location evidence="1">Membrane</location>
        <topology evidence="1">Multi-pass membrane protein</topology>
    </subcellularLocation>
</comment>
<feature type="region of interest" description="Disordered" evidence="10">
    <location>
        <begin position="95"/>
        <end position="155"/>
    </location>
</feature>
<evidence type="ECO:0000313" key="14">
    <source>
        <dbReference type="EMBL" id="GJJ12903.1"/>
    </source>
</evidence>
<dbReference type="CDD" id="cd03250">
    <property type="entry name" value="ABCC_MRP_domain1"/>
    <property type="match status" value="1"/>
</dbReference>
<dbReference type="Gene3D" id="3.40.50.300">
    <property type="entry name" value="P-loop containing nucleotide triphosphate hydrolases"/>
    <property type="match status" value="2"/>
</dbReference>
<evidence type="ECO:0000256" key="5">
    <source>
        <dbReference type="ARBA" id="ARBA00022741"/>
    </source>
</evidence>
<dbReference type="FunFam" id="3.40.50.300:FF:000630">
    <property type="entry name" value="ATP-binding cassette (ABC) transporter, putative"/>
    <property type="match status" value="1"/>
</dbReference>
<keyword evidence="3" id="KW-0813">Transport</keyword>
<dbReference type="PROSITE" id="PS50929">
    <property type="entry name" value="ABC_TM1F"/>
    <property type="match status" value="2"/>
</dbReference>
<evidence type="ECO:0000256" key="4">
    <source>
        <dbReference type="ARBA" id="ARBA00022692"/>
    </source>
</evidence>
<organism evidence="14 15">
    <name type="scientific">Clathrus columnatus</name>
    <dbReference type="NCBI Taxonomy" id="1419009"/>
    <lineage>
        <taxon>Eukaryota</taxon>
        <taxon>Fungi</taxon>
        <taxon>Dikarya</taxon>
        <taxon>Basidiomycota</taxon>
        <taxon>Agaricomycotina</taxon>
        <taxon>Agaricomycetes</taxon>
        <taxon>Phallomycetidae</taxon>
        <taxon>Phallales</taxon>
        <taxon>Clathraceae</taxon>
        <taxon>Clathrus</taxon>
    </lineage>
</organism>
<dbReference type="InterPro" id="IPR003439">
    <property type="entry name" value="ABC_transporter-like_ATP-bd"/>
</dbReference>
<evidence type="ECO:0000256" key="8">
    <source>
        <dbReference type="ARBA" id="ARBA00023136"/>
    </source>
</evidence>
<feature type="transmembrane region" description="Helical" evidence="11">
    <location>
        <begin position="434"/>
        <end position="462"/>
    </location>
</feature>
<dbReference type="InterPro" id="IPR027417">
    <property type="entry name" value="P-loop_NTPase"/>
</dbReference>
<gene>
    <name evidence="14" type="ORF">Clacol_007149</name>
</gene>
<dbReference type="GO" id="GO:0005524">
    <property type="term" value="F:ATP binding"/>
    <property type="evidence" value="ECO:0007669"/>
    <property type="project" value="UniProtKB-KW"/>
</dbReference>
<dbReference type="FunFam" id="3.40.50.300:FF:000997">
    <property type="entry name" value="Multidrug resistance-associated protein 1"/>
    <property type="match status" value="1"/>
</dbReference>
<evidence type="ECO:0000256" key="9">
    <source>
        <dbReference type="ARBA" id="ARBA00023180"/>
    </source>
</evidence>
<dbReference type="PROSITE" id="PS00211">
    <property type="entry name" value="ABC_TRANSPORTER_1"/>
    <property type="match status" value="2"/>
</dbReference>
<feature type="domain" description="ABC transporter" evidence="12">
    <location>
        <begin position="1153"/>
        <end position="1384"/>
    </location>
</feature>
<dbReference type="FunFam" id="1.20.1560.10:FF:000006">
    <property type="entry name" value="ATP-binding cassette, sub-family C (CFTR/MRP), member 9"/>
    <property type="match status" value="1"/>
</dbReference>
<feature type="compositionally biased region" description="Basic residues" evidence="10">
    <location>
        <begin position="143"/>
        <end position="152"/>
    </location>
</feature>
<dbReference type="InterPro" id="IPR036640">
    <property type="entry name" value="ABC1_TM_sf"/>
</dbReference>
<evidence type="ECO:0000256" key="2">
    <source>
        <dbReference type="ARBA" id="ARBA00009726"/>
    </source>
</evidence>
<dbReference type="SUPFAM" id="SSF52540">
    <property type="entry name" value="P-loop containing nucleoside triphosphate hydrolases"/>
    <property type="match status" value="2"/>
</dbReference>
<dbReference type="PANTHER" id="PTHR24223:SF456">
    <property type="entry name" value="MULTIDRUG RESISTANCE-ASSOCIATED PROTEIN LETHAL(2)03659"/>
    <property type="match status" value="1"/>
</dbReference>
<dbReference type="CDD" id="cd18606">
    <property type="entry name" value="ABC_6TM_YOR1_D2_like"/>
    <property type="match status" value="1"/>
</dbReference>
<evidence type="ECO:0000256" key="1">
    <source>
        <dbReference type="ARBA" id="ARBA00004141"/>
    </source>
</evidence>
<dbReference type="InterPro" id="IPR050173">
    <property type="entry name" value="ABC_transporter_C-like"/>
</dbReference>
<dbReference type="PROSITE" id="PS50893">
    <property type="entry name" value="ABC_TRANSPORTER_2"/>
    <property type="match status" value="2"/>
</dbReference>
<feature type="compositionally biased region" description="Basic and acidic residues" evidence="10">
    <location>
        <begin position="100"/>
        <end position="122"/>
    </location>
</feature>
<accession>A0AAV5AHD2</accession>
<dbReference type="Gene3D" id="1.20.1560.10">
    <property type="entry name" value="ABC transporter type 1, transmembrane domain"/>
    <property type="match status" value="2"/>
</dbReference>
<keyword evidence="6" id="KW-0067">ATP-binding</keyword>
<feature type="domain" description="ABC transporter" evidence="12">
    <location>
        <begin position="548"/>
        <end position="770"/>
    </location>
</feature>
<feature type="domain" description="ABC transmembrane type-1" evidence="13">
    <location>
        <begin position="178"/>
        <end position="498"/>
    </location>
</feature>
<keyword evidence="8 11" id="KW-0472">Membrane</keyword>
<proteinExistence type="inferred from homology"/>
<dbReference type="SUPFAM" id="SSF90123">
    <property type="entry name" value="ABC transporter transmembrane region"/>
    <property type="match status" value="2"/>
</dbReference>
<comment type="caution">
    <text evidence="14">The sequence shown here is derived from an EMBL/GenBank/DDBJ whole genome shotgun (WGS) entry which is preliminary data.</text>
</comment>
<dbReference type="InterPro" id="IPR017871">
    <property type="entry name" value="ABC_transporter-like_CS"/>
</dbReference>
<feature type="transmembrane region" description="Helical" evidence="11">
    <location>
        <begin position="482"/>
        <end position="503"/>
    </location>
</feature>
<dbReference type="EMBL" id="BPWL01000008">
    <property type="protein sequence ID" value="GJJ12903.1"/>
    <property type="molecule type" value="Genomic_DNA"/>
</dbReference>
<dbReference type="GO" id="GO:0140359">
    <property type="term" value="F:ABC-type transporter activity"/>
    <property type="evidence" value="ECO:0007669"/>
    <property type="project" value="InterPro"/>
</dbReference>
<keyword evidence="9" id="KW-0325">Glycoprotein</keyword>
<dbReference type="PANTHER" id="PTHR24223">
    <property type="entry name" value="ATP-BINDING CASSETTE SUB-FAMILY C"/>
    <property type="match status" value="1"/>
</dbReference>
<dbReference type="Pfam" id="PF00664">
    <property type="entry name" value="ABC_membrane"/>
    <property type="match status" value="2"/>
</dbReference>
<keyword evidence="5" id="KW-0547">Nucleotide-binding</keyword>
<dbReference type="Proteomes" id="UP001050691">
    <property type="component" value="Unassembled WGS sequence"/>
</dbReference>
<keyword evidence="7 11" id="KW-1133">Transmembrane helix</keyword>
<name>A0AAV5AHD2_9AGAM</name>
<dbReference type="CDD" id="cd18597">
    <property type="entry name" value="ABC_6TM_YOR1_D1_like"/>
    <property type="match status" value="1"/>
</dbReference>
<reference evidence="14" key="1">
    <citation type="submission" date="2021-10" db="EMBL/GenBank/DDBJ databases">
        <title>De novo Genome Assembly of Clathrus columnatus (Basidiomycota, Fungi) Using Illumina and Nanopore Sequence Data.</title>
        <authorList>
            <person name="Ogiso-Tanaka E."/>
            <person name="Itagaki H."/>
            <person name="Hosoya T."/>
            <person name="Hosaka K."/>
        </authorList>
    </citation>
    <scope>NUCLEOTIDE SEQUENCE</scope>
    <source>
        <strain evidence="14">MO-923</strain>
    </source>
</reference>
<sequence length="1409" mass="154986">MRLVPSFVRKLWHPDPASPAFSQNGKVVIPEQTASIPSRVIFQWISPLLAVGFSRPLETEDLWSLQHLRLSDSMADRLGEQFYNRCPEHMRPLGWINTNEAHDDNKLREPKEDGKTDTKSTSEKSGGFEDAANSKSKPEVKQKATKSSKPKPSKSNQDINFRHVFFSALYSTLRWRWWLAGLFKLIGDTLQTTSPLITKALLTWLSESFAFQKLSAAERASLVASGQITQPRGIGYGIGLAVALFAMQGHGFLSLSIHIEVSSLATNQYTILTMTNGMTIRAGVISLIFRKSLRLSGRARMKHSTGQITTLISTDATRLDLASAQVHNLWVNPIQVTFSAHHIAIGIGLLIGNLGVSALVGLGVLLIGFPLQGIFVKILIVQRTKGVGITDQRMRITTEVLQGIRLIKLYAWEMFYVNKIGDLRRRELKTIRKAAVAQAALISSVTAVPIVASILSFITYGLTGHTLTPAIIFSSLQLLDIIRLPLVFIPFVISACADAYVALGRIGEFLTAEELGELYMIEPNLEDEGTKLGVKVEGNFTWESATSGAASDVGKEEDQPFKLTNLNLRIPRGSFVAIVGRVGSGKSSLLQAMIGEMRKVSGQVTFSSPVSYVSQTPWIMNETLKENILFGKPDDDDEKFDSIIRACSLVQDLKMLPQGDRTEIGEKGINLSGGQKARVSLARAAYSDTEVVLLDDPLSAVDAHVGKALLEQCLLSGPLAGRTRILVTHALHVLKHVDYVYVMDNGIIKEQGTYQDLIANGETFSKLIEEYGSQEEEDVENVDVTESNSTDLLATALEVEAEASDPKAKLVRVPLMQQEERNTGQVETAVYLKYLNAAGGLSWLPLLVLLLTLSQVAQVGNTLFLGFWTAESIPGFAQGDYMAVYAALGIAQGIFSFLASFAFSLLSLRAGLYLFRMALRGVIRSPISFFDTTPIGRIISRLSKDQDVMDTQLAGAIYQLLNTFASVLGTIALVFYIFPLLGIIFAPLSILYWGFLSFYRRTSIEVKRLDSTLRSALYASYSETLTGLSTVRAYQEQPRFIRTSEHALDVENRAYYMTIAIQRWLGVRLDFLGNILIFGIGLFAVGFRHSVNPSKTGVVLTYSLSTAIVTLIASTEQDMNSVERVAAYGELEPEGETETKNDPPPSWPSQGAVSFKNVQLTYRPGLPLVLKGVSFDIRPGEKVGIVGRTGAGKSSLLQALLRIVELHQGSITIDGINCREIGLDVLRRRLAIIPQDSVLFLGALRDNLDPEKSRTDAELIFALRRAWLLPQIGASDPAAEAKFNLDASVGDEGSNFSAGERQLVALCRALDEATSNVDVETDAKLQATIQREFSSSTLLCVAHRLNTIIYYDRILVMDAGQVAEFDTPLNLYDREGSIFRSLCDEANLSRQDILRIRATVARPEEEKES</sequence>
<protein>
    <submittedName>
        <fullName evidence="14">Uncharacterized protein</fullName>
    </submittedName>
</protein>
<evidence type="ECO:0000313" key="15">
    <source>
        <dbReference type="Proteomes" id="UP001050691"/>
    </source>
</evidence>
<dbReference type="CDD" id="cd03244">
    <property type="entry name" value="ABCC_MRP_domain2"/>
    <property type="match status" value="1"/>
</dbReference>
<feature type="transmembrane region" description="Helical" evidence="11">
    <location>
        <begin position="843"/>
        <end position="870"/>
    </location>
</feature>
<dbReference type="GO" id="GO:0016020">
    <property type="term" value="C:membrane"/>
    <property type="evidence" value="ECO:0007669"/>
    <property type="project" value="UniProtKB-SubCell"/>
</dbReference>
<dbReference type="FunFam" id="1.20.1560.10:FF:000010">
    <property type="entry name" value="Multidrug resistance-associated ABC transporter"/>
    <property type="match status" value="1"/>
</dbReference>
<evidence type="ECO:0000256" key="6">
    <source>
        <dbReference type="ARBA" id="ARBA00022840"/>
    </source>
</evidence>
<evidence type="ECO:0000256" key="10">
    <source>
        <dbReference type="SAM" id="MobiDB-lite"/>
    </source>
</evidence>
<feature type="domain" description="ABC transmembrane type-1" evidence="13">
    <location>
        <begin position="846"/>
        <end position="1104"/>
    </location>
</feature>
<evidence type="ECO:0000259" key="13">
    <source>
        <dbReference type="PROSITE" id="PS50929"/>
    </source>
</evidence>
<dbReference type="Pfam" id="PF00005">
    <property type="entry name" value="ABC_tran"/>
    <property type="match status" value="2"/>
</dbReference>
<feature type="transmembrane region" description="Helical" evidence="11">
    <location>
        <begin position="953"/>
        <end position="974"/>
    </location>
</feature>
<keyword evidence="4 11" id="KW-0812">Transmembrane</keyword>
<evidence type="ECO:0000256" key="11">
    <source>
        <dbReference type="SAM" id="Phobius"/>
    </source>
</evidence>
<dbReference type="InterPro" id="IPR011527">
    <property type="entry name" value="ABC1_TM_dom"/>
</dbReference>
<feature type="transmembrane region" description="Helical" evidence="11">
    <location>
        <begin position="358"/>
        <end position="380"/>
    </location>
</feature>
<feature type="transmembrane region" description="Helical" evidence="11">
    <location>
        <begin position="882"/>
        <end position="908"/>
    </location>
</feature>
<feature type="transmembrane region" description="Helical" evidence="11">
    <location>
        <begin position="1071"/>
        <end position="1091"/>
    </location>
</feature>
<evidence type="ECO:0000259" key="12">
    <source>
        <dbReference type="PROSITE" id="PS50893"/>
    </source>
</evidence>
<comment type="similarity">
    <text evidence="2">Belongs to the ABC transporter superfamily. ABCC family. Conjugate transporter (TC 3.A.1.208) subfamily.</text>
</comment>
<evidence type="ECO:0000256" key="7">
    <source>
        <dbReference type="ARBA" id="ARBA00022989"/>
    </source>
</evidence>
<keyword evidence="15" id="KW-1185">Reference proteome</keyword>
<evidence type="ECO:0000256" key="3">
    <source>
        <dbReference type="ARBA" id="ARBA00022448"/>
    </source>
</evidence>
<dbReference type="InterPro" id="IPR003593">
    <property type="entry name" value="AAA+_ATPase"/>
</dbReference>
<feature type="transmembrane region" description="Helical" evidence="11">
    <location>
        <begin position="980"/>
        <end position="999"/>
    </location>
</feature>
<dbReference type="SMART" id="SM00382">
    <property type="entry name" value="AAA"/>
    <property type="match status" value="2"/>
</dbReference>
<dbReference type="GO" id="GO:0016887">
    <property type="term" value="F:ATP hydrolysis activity"/>
    <property type="evidence" value="ECO:0007669"/>
    <property type="project" value="InterPro"/>
</dbReference>